<feature type="compositionally biased region" description="Polar residues" evidence="14">
    <location>
        <begin position="898"/>
        <end position="909"/>
    </location>
</feature>
<evidence type="ECO:0000256" key="7">
    <source>
        <dbReference type="ARBA" id="ARBA00023015"/>
    </source>
</evidence>
<feature type="region of interest" description="Disordered" evidence="14">
    <location>
        <begin position="2347"/>
        <end position="2504"/>
    </location>
</feature>
<feature type="compositionally biased region" description="Polar residues" evidence="14">
    <location>
        <begin position="1955"/>
        <end position="1976"/>
    </location>
</feature>
<feature type="domain" description="C2H2-type" evidence="15">
    <location>
        <begin position="1844"/>
        <end position="1871"/>
    </location>
</feature>
<feature type="compositionally biased region" description="Low complexity" evidence="14">
    <location>
        <begin position="241"/>
        <end position="250"/>
    </location>
</feature>
<evidence type="ECO:0000313" key="18">
    <source>
        <dbReference type="Proteomes" id="UP000314982"/>
    </source>
</evidence>
<evidence type="ECO:0000256" key="10">
    <source>
        <dbReference type="ARBA" id="ARBA00023242"/>
    </source>
</evidence>
<evidence type="ECO:0000256" key="8">
    <source>
        <dbReference type="ARBA" id="ARBA00023125"/>
    </source>
</evidence>
<dbReference type="GO" id="GO:0045892">
    <property type="term" value="P:negative regulation of DNA-templated transcription"/>
    <property type="evidence" value="ECO:0007669"/>
    <property type="project" value="UniProtKB-ARBA"/>
</dbReference>
<dbReference type="PANTHER" id="PTHR45944:SF3">
    <property type="entry name" value="ZINC FINGER PROTEIN 40"/>
    <property type="match status" value="1"/>
</dbReference>
<feature type="region of interest" description="Disordered" evidence="14">
    <location>
        <begin position="572"/>
        <end position="594"/>
    </location>
</feature>
<feature type="domain" description="C2H2-type" evidence="15">
    <location>
        <begin position="1872"/>
        <end position="1901"/>
    </location>
</feature>
<keyword evidence="8" id="KW-0238">DNA-binding</keyword>
<feature type="compositionally biased region" description="Basic and acidic residues" evidence="14">
    <location>
        <begin position="1589"/>
        <end position="1600"/>
    </location>
</feature>
<dbReference type="GO" id="GO:0008270">
    <property type="term" value="F:zinc ion binding"/>
    <property type="evidence" value="ECO:0007669"/>
    <property type="project" value="UniProtKB-KW"/>
</dbReference>
<feature type="compositionally biased region" description="Polar residues" evidence="14">
    <location>
        <begin position="2371"/>
        <end position="2390"/>
    </location>
</feature>
<evidence type="ECO:0000256" key="12">
    <source>
        <dbReference type="ARBA" id="ARBA00068197"/>
    </source>
</evidence>
<dbReference type="PROSITE" id="PS00028">
    <property type="entry name" value="ZINC_FINGER_C2H2_1"/>
    <property type="match status" value="3"/>
</dbReference>
<dbReference type="Ensembl" id="ENSHHUT00000088660.1">
    <property type="protein sequence ID" value="ENSHHUP00000085975.1"/>
    <property type="gene ID" value="ENSHHUG00000049780.1"/>
</dbReference>
<dbReference type="FunFam" id="3.30.160.60:FF:000083">
    <property type="entry name" value="Immunodeficiency virus type I enhancer binding protein 1"/>
    <property type="match status" value="1"/>
</dbReference>
<dbReference type="Pfam" id="PF00096">
    <property type="entry name" value="zf-C2H2"/>
    <property type="match status" value="3"/>
</dbReference>
<dbReference type="FunFam" id="3.30.160.60:FF:000033">
    <property type="entry name" value="Immunodeficiency virus type I enhancer binding protein 1"/>
    <property type="match status" value="1"/>
</dbReference>
<feature type="compositionally biased region" description="Basic and acidic residues" evidence="14">
    <location>
        <begin position="251"/>
        <end position="262"/>
    </location>
</feature>
<feature type="region of interest" description="Disordered" evidence="14">
    <location>
        <begin position="1989"/>
        <end position="2019"/>
    </location>
</feature>
<dbReference type="InterPro" id="IPR013087">
    <property type="entry name" value="Znf_C2H2_type"/>
</dbReference>
<proteinExistence type="predicted"/>
<comment type="subcellular location">
    <subcellularLocation>
        <location evidence="1">Nucleus</location>
    </subcellularLocation>
</comment>
<evidence type="ECO:0000256" key="2">
    <source>
        <dbReference type="ARBA" id="ARBA00022553"/>
    </source>
</evidence>
<feature type="compositionally biased region" description="Basic and acidic residues" evidence="14">
    <location>
        <begin position="1805"/>
        <end position="1817"/>
    </location>
</feature>
<feature type="region of interest" description="Disordered" evidence="14">
    <location>
        <begin position="96"/>
        <end position="123"/>
    </location>
</feature>
<evidence type="ECO:0000256" key="13">
    <source>
        <dbReference type="PROSITE-ProRule" id="PRU00042"/>
    </source>
</evidence>
<dbReference type="STRING" id="62062.ENSHHUP00000085975"/>
<feature type="region of interest" description="Disordered" evidence="14">
    <location>
        <begin position="345"/>
        <end position="370"/>
    </location>
</feature>
<dbReference type="InterPro" id="IPR036236">
    <property type="entry name" value="Znf_C2H2_sf"/>
</dbReference>
<feature type="region of interest" description="Disordered" evidence="14">
    <location>
        <begin position="1890"/>
        <end position="1976"/>
    </location>
</feature>
<keyword evidence="10" id="KW-0539">Nucleus</keyword>
<sequence>MEPDFSSLAERNTHFPVTSVGRPSQTLSAQVISELNAMPGVHFGLQTQPGRMQTYFVNKQENYTTMQSSTQATPLQNSQHATQYFSNREKPVLQMSFSTGPSTTHHHAPVPSGSNSLPKSQPPVVHKCQSLSASVPSTIQVPVTPGYNPVQMATVVNFGLEQMCSISPKHQKPKKQGKYVCEYCSRACAKPSVLLKHIRSHTGERPYPCVTCGFSFKTKSNLYKHKKSHAHAIKLGLVARSDSGSGSLSVESDKALGTHSDVEESGDSDEESSTADLDPDSSQSSVAAFSESSLQSAGTTQGNHGDAGDLSAVFEMLKPTTSQRSYESKGTPGLPKVVVYPVSVSPQRADSPRVADSNPEQATSQRQRDFQTAHLRSCITVLSSLKEVDCTIPLQDAGSEDEDQQCRSPPGGGHGHLQRQQATDVSQQQQGKCLLSPRSLGSTDSGYFSRSESADQAMSPPSPFVKLTPPTDMDVTKNALPNLPAMVATVMNVASVEKPNVVQGQMRPPLATKALSLEERISKLISDNEAVVDDKQLDSVKPRRTSLSRRGSIDSPKSYIFKDSFQFDLKPMARRSSSSSDIPKSPFTPTENSKPVLLLSVPNQYPPMDCLPITRSNSMPTTPGHSRLPPNVTQQPHILRICQSFDEKISSLNDDVFSSAPSTPNPAIHSRTLVRQVAVEHFSTSEVLTSVRSMDEGYHGSSVSTVTMQRSRSFEHAQDPNRKPQQSKGTMYECETCRNRYRKLENFENHKKFYCSELHGPKNKLMSVRETELDVFQRGLQQPLVPRTTGISGVMDQQQSIRKRRKMKSVGDDDDQSPTDTNPPCSVSFDSCQLSTASSGRTFSQHSIMVDLLPKSNPPQIPQIQLVAGVTDTTESRLSPIRETQVNTSGKERGALQRQGSGTSVIRHTNSLSRPNSFEISESIDRASPVDFLDKDGHCTGKTKADATANLSLEIYHEKMSTPKCANQGGMENRVDRTLAAVAESCAAVQQSRLVRQNNIPEILVTEEPDREHDGHSTEQGEKAADTFNWPQRSESLSKLPTEKLPPKKKRIRLAQMEHSSGESSFESSLSRSLSRDSSLSRCSSVSASFDWDEPFRSESPSKGECVNKISELQGLPVAFNTLGVPGMMRRAASEQISCTQPSVEISCDYRSKSFDCGSGSPSRSLPPNRSMSPMELRKSAQISSSPHVPLIERRRGPLVRQMSLKIGLESQQHVGNHAIAVQRLPTVFSISQQRPQQMQQTANNPPIAQPFILHSGETLLQHNEKIMQSINLGSQSQLPQVHGLPHPWHLTSRLHTCQNLQQSAVDVVISQEDAQSKSADFQDKKSFVPKYQLQCPALRSSKTYSSTQGTQTTLPVLTIPIANRMQSVSKSSDVLHNVYVAQPCHQFVGNKTQSIVLPIGLQNNQPSQNQPGAPQLPQILITHELMHPSPSVSSKGSLYNLHVVDTDTKTVPDMNKDRPPASAGLQVKHSLVSNIQNHFGETQIAPSLGSFHCTQKMAAVTLCPQQEPIASSKRMLSPANSLDIAMEKHQKRAKDEHGAACLTDGRSVNYLNSNMAEVTRQRKLMLVRQVCATESADSPIETVAPPLQHEKPEGEKDAKTVTPESTGQDEPSTVVAQLKPSFALTTAPGSHVSSVPANACLKPQDKSEEQKWPPAKCPVRPSTFHGQVKLASSVSVVNTRDSHRLSFPSLKTTTTFTWCYLMKRKPLHVPQTDQKISAYSTWAVSPNNPHPLGLPTKVVMSLFNSKQNSKKIHYTEAITTSMKSDILAYSSKLKDVMPKVLKHQKSQTTENNSKVKPETQVSSESDKDSSSSKLEPRRVKIFDGGFKSNEEYVYVRGRGRGKYICEECGIRCKKPSMLRKHIRTHSDVRPYHCTHCNFSFKTKGNLTKHMKSKAHSKKCMEMGVEDQDAEDSGDRSQVGSTDRPDSDGEDSEGADDDNEDDNEEEEDDSQAESGLSTNPSVSASPQHIPSSLQTELPPSSLLAQLSIHHHHHHHPAPLSLPQPPAFDSHTHNSDTESVPMLSPVSLVKQMSISGGCSSPLPYSPPPHTSGTESVPMMSPVSPCRQMSIDYPDFDVPPCPPAPGKSCSKLGQDGTLALSVSDPGVPVGTDISTQTSSYGLQTSSYSPLHFPSHGPTQGPGATQGTNTHLFSHLPLHSQQPSHSPYNMVPVGGIQLVPAGLAAYSTFVPIQAGPVQLTIPAVSVIHRNTSPLPFPNSSNSPESGGMVSPSSPVNQPLVVQEPISSIMPCFPLGQVAGLPALGASHQTLQSMGLETLTLTSSEGLTSTQLLSQHGLSLNATLGLQVLAHTPTSQSRTVPHHHTHIPGLQILNIAIPTLIPSLSPLSGLSPLPGPFERQGSTDAPGAPRAPRPSSQTETGPSVSCLSAASPPTATLRGSPAQEVASSCSRSGGSGGSGGSRGSDDTQTSEKKEKVTTSLAQPAASPAPSPALAPNGVLEGDKNPPAEGASEPVMPRRQSMLSRHQKTEDYNDDSASSDDEDRLVIAT</sequence>
<organism evidence="17 18">
    <name type="scientific">Hucho hucho</name>
    <name type="common">huchen</name>
    <dbReference type="NCBI Taxonomy" id="62062"/>
    <lineage>
        <taxon>Eukaryota</taxon>
        <taxon>Metazoa</taxon>
        <taxon>Chordata</taxon>
        <taxon>Craniata</taxon>
        <taxon>Vertebrata</taxon>
        <taxon>Euteleostomi</taxon>
        <taxon>Actinopterygii</taxon>
        <taxon>Neopterygii</taxon>
        <taxon>Teleostei</taxon>
        <taxon>Protacanthopterygii</taxon>
        <taxon>Salmoniformes</taxon>
        <taxon>Salmonidae</taxon>
        <taxon>Salmoninae</taxon>
        <taxon>Hucho</taxon>
    </lineage>
</organism>
<dbReference type="GO" id="GO:0005634">
    <property type="term" value="C:nucleus"/>
    <property type="evidence" value="ECO:0007669"/>
    <property type="project" value="UniProtKB-SubCell"/>
</dbReference>
<dbReference type="GeneTree" id="ENSGT00940000158242"/>
<feature type="domain" description="CCHC HIVEP-type" evidence="16">
    <location>
        <begin position="729"/>
        <end position="759"/>
    </location>
</feature>
<feature type="region of interest" description="Disordered" evidence="14">
    <location>
        <begin position="396"/>
        <end position="463"/>
    </location>
</feature>
<feature type="compositionally biased region" description="Basic and acidic residues" evidence="14">
    <location>
        <begin position="712"/>
        <end position="722"/>
    </location>
</feature>
<dbReference type="SUPFAM" id="SSF57667">
    <property type="entry name" value="beta-beta-alpha zinc fingers"/>
    <property type="match status" value="2"/>
</dbReference>
<reference evidence="17" key="3">
    <citation type="submission" date="2025-09" db="UniProtKB">
        <authorList>
            <consortium name="Ensembl"/>
        </authorList>
    </citation>
    <scope>IDENTIFICATION</scope>
</reference>
<feature type="region of interest" description="Disordered" evidence="14">
    <location>
        <begin position="787"/>
        <end position="827"/>
    </location>
</feature>
<name>A0A4W5RI91_9TELE</name>
<reference evidence="17" key="2">
    <citation type="submission" date="2025-08" db="UniProtKB">
        <authorList>
            <consortium name="Ensembl"/>
        </authorList>
    </citation>
    <scope>IDENTIFICATION</scope>
</reference>
<feature type="region of interest" description="Disordered" evidence="14">
    <location>
        <begin position="710"/>
        <end position="729"/>
    </location>
</feature>
<evidence type="ECO:0000256" key="9">
    <source>
        <dbReference type="ARBA" id="ARBA00023163"/>
    </source>
</evidence>
<feature type="domain" description="C2H2-type" evidence="15">
    <location>
        <begin position="179"/>
        <end position="206"/>
    </location>
</feature>
<feature type="domain" description="C2H2-type" evidence="15">
    <location>
        <begin position="207"/>
        <end position="230"/>
    </location>
</feature>
<evidence type="ECO:0000259" key="16">
    <source>
        <dbReference type="PROSITE" id="PS51811"/>
    </source>
</evidence>
<keyword evidence="18" id="KW-1185">Reference proteome</keyword>
<dbReference type="PANTHER" id="PTHR45944">
    <property type="entry name" value="SCHNURRI, ISOFORM F"/>
    <property type="match status" value="1"/>
</dbReference>
<evidence type="ECO:0000313" key="17">
    <source>
        <dbReference type="Ensembl" id="ENSHHUP00000085975.1"/>
    </source>
</evidence>
<feature type="compositionally biased region" description="Acidic residues" evidence="14">
    <location>
        <begin position="263"/>
        <end position="279"/>
    </location>
</feature>
<dbReference type="GO" id="GO:0000981">
    <property type="term" value="F:DNA-binding transcription factor activity, RNA polymerase II-specific"/>
    <property type="evidence" value="ECO:0007669"/>
    <property type="project" value="TreeGrafter"/>
</dbReference>
<feature type="compositionally biased region" description="Polar residues" evidence="14">
    <location>
        <begin position="439"/>
        <end position="456"/>
    </location>
</feature>
<feature type="region of interest" description="Disordered" evidence="14">
    <location>
        <begin position="1155"/>
        <end position="1187"/>
    </location>
</feature>
<reference evidence="18" key="1">
    <citation type="submission" date="2018-06" db="EMBL/GenBank/DDBJ databases">
        <title>Genome assembly of Danube salmon.</title>
        <authorList>
            <person name="Macqueen D.J."/>
            <person name="Gundappa M.K."/>
        </authorList>
    </citation>
    <scope>NUCLEOTIDE SEQUENCE [LARGE SCALE GENOMIC DNA]</scope>
</reference>
<keyword evidence="3" id="KW-0479">Metal-binding</keyword>
<dbReference type="GO" id="GO:0000978">
    <property type="term" value="F:RNA polymerase II cis-regulatory region sequence-specific DNA binding"/>
    <property type="evidence" value="ECO:0007669"/>
    <property type="project" value="TreeGrafter"/>
</dbReference>
<feature type="compositionally biased region" description="Low complexity" evidence="14">
    <location>
        <begin position="2361"/>
        <end position="2370"/>
    </location>
</feature>
<feature type="compositionally biased region" description="Low complexity" evidence="14">
    <location>
        <begin position="2212"/>
        <end position="2222"/>
    </location>
</feature>
<evidence type="ECO:0000256" key="4">
    <source>
        <dbReference type="ARBA" id="ARBA00022737"/>
    </source>
</evidence>
<evidence type="ECO:0000256" key="11">
    <source>
        <dbReference type="ARBA" id="ARBA00065386"/>
    </source>
</evidence>
<feature type="compositionally biased region" description="Basic and acidic residues" evidence="14">
    <location>
        <begin position="1008"/>
        <end position="1025"/>
    </location>
</feature>
<feature type="compositionally biased region" description="Acidic residues" evidence="14">
    <location>
        <begin position="1928"/>
        <end position="1951"/>
    </location>
</feature>
<dbReference type="Gene3D" id="3.30.160.60">
    <property type="entry name" value="Classic Zinc Finger"/>
    <property type="match status" value="4"/>
</dbReference>
<keyword evidence="6" id="KW-0862">Zinc</keyword>
<dbReference type="FunFam" id="3.30.160.60:FF:001151">
    <property type="entry name" value="zinc finger homeobox protein 3"/>
    <property type="match status" value="1"/>
</dbReference>
<feature type="compositionally biased region" description="Basic and acidic residues" evidence="14">
    <location>
        <begin position="2419"/>
        <end position="2432"/>
    </location>
</feature>
<dbReference type="PROSITE" id="PS50157">
    <property type="entry name" value="ZINC_FINGER_C2H2_2"/>
    <property type="match status" value="4"/>
</dbReference>
<dbReference type="InterPro" id="IPR034729">
    <property type="entry name" value="Znf_CCHC_HIVEP"/>
</dbReference>
<dbReference type="Proteomes" id="UP000314982">
    <property type="component" value="Unassembled WGS sequence"/>
</dbReference>
<feature type="compositionally biased region" description="Low complexity" evidence="14">
    <location>
        <begin position="281"/>
        <end position="296"/>
    </location>
</feature>
<protein>
    <recommendedName>
        <fullName evidence="12">Zinc finger protein 40</fullName>
    </recommendedName>
</protein>
<feature type="compositionally biased region" description="Polar residues" evidence="14">
    <location>
        <begin position="818"/>
        <end position="827"/>
    </location>
</feature>
<evidence type="ECO:0000256" key="6">
    <source>
        <dbReference type="ARBA" id="ARBA00022833"/>
    </source>
</evidence>
<dbReference type="PROSITE" id="PS51811">
    <property type="entry name" value="ZF_CCHC_HIVEP"/>
    <property type="match status" value="1"/>
</dbReference>
<evidence type="ECO:0000256" key="1">
    <source>
        <dbReference type="ARBA" id="ARBA00004123"/>
    </source>
</evidence>
<keyword evidence="9" id="KW-0804">Transcription</keyword>
<keyword evidence="5 13" id="KW-0863">Zinc-finger</keyword>
<feature type="region of interest" description="Disordered" evidence="14">
    <location>
        <begin position="1578"/>
        <end position="1614"/>
    </location>
</feature>
<feature type="compositionally biased region" description="Polar residues" evidence="14">
    <location>
        <begin position="418"/>
        <end position="431"/>
    </location>
</feature>
<feature type="region of interest" description="Disordered" evidence="14">
    <location>
        <begin position="886"/>
        <end position="909"/>
    </location>
</feature>
<feature type="compositionally biased region" description="Polar residues" evidence="14">
    <location>
        <begin position="1603"/>
        <end position="1614"/>
    </location>
</feature>
<comment type="subunit">
    <text evidence="11">Interacts with UTP4.</text>
</comment>
<feature type="region of interest" description="Disordered" evidence="14">
    <location>
        <begin position="241"/>
        <end position="308"/>
    </location>
</feature>
<keyword evidence="7" id="KW-0805">Transcription regulation</keyword>
<feature type="compositionally biased region" description="Polar residues" evidence="14">
    <location>
        <begin position="789"/>
        <end position="800"/>
    </location>
</feature>
<evidence type="ECO:0000256" key="3">
    <source>
        <dbReference type="ARBA" id="ARBA00022723"/>
    </source>
</evidence>
<feature type="compositionally biased region" description="Acidic residues" evidence="14">
    <location>
        <begin position="2487"/>
        <end position="2498"/>
    </location>
</feature>
<dbReference type="InterPro" id="IPR051969">
    <property type="entry name" value="Zinc-finger_DNA-bd_regulators"/>
</dbReference>
<evidence type="ECO:0000256" key="14">
    <source>
        <dbReference type="SAM" id="MobiDB-lite"/>
    </source>
</evidence>
<keyword evidence="4" id="KW-0677">Repeat</keyword>
<feature type="compositionally biased region" description="Polar residues" evidence="14">
    <location>
        <begin position="1160"/>
        <end position="1172"/>
    </location>
</feature>
<evidence type="ECO:0000256" key="5">
    <source>
        <dbReference type="ARBA" id="ARBA00022771"/>
    </source>
</evidence>
<keyword evidence="2" id="KW-0597">Phosphoprotein</keyword>
<feature type="region of interest" description="Disordered" evidence="14">
    <location>
        <begin position="1782"/>
        <end position="1817"/>
    </location>
</feature>
<accession>A0A4W5RI91</accession>
<feature type="region of interest" description="Disordered" evidence="14">
    <location>
        <begin position="2212"/>
        <end position="2232"/>
    </location>
</feature>
<feature type="region of interest" description="Disordered" evidence="14">
    <location>
        <begin position="1003"/>
        <end position="1049"/>
    </location>
</feature>
<evidence type="ECO:0000259" key="15">
    <source>
        <dbReference type="PROSITE" id="PS50157"/>
    </source>
</evidence>
<dbReference type="SMART" id="SM00355">
    <property type="entry name" value="ZnF_C2H2"/>
    <property type="match status" value="5"/>
</dbReference>
<feature type="compositionally biased region" description="Gly residues" evidence="14">
    <location>
        <begin position="2409"/>
        <end position="2418"/>
    </location>
</feature>